<evidence type="ECO:0000256" key="6">
    <source>
        <dbReference type="ARBA" id="ARBA00029426"/>
    </source>
</evidence>
<comment type="cofactor">
    <cofactor evidence="1">
        <name>FAD</name>
        <dbReference type="ChEBI" id="CHEBI:57692"/>
    </cofactor>
</comment>
<sequence length="137" mass="14299">MSETPLEPPRRLTAPAPGWTASADVVVVGSGIAGLSTALRYTEASPRGRVVLVTKDLIATGSTRWAQGGIAAVTDPADAPLSHMVDTVVAGRELCDPAAVRTLVTAGPDALRWLVERGTAFDRSDDGRLELTREGGH</sequence>
<dbReference type="Proteomes" id="UP001596956">
    <property type="component" value="Unassembled WGS sequence"/>
</dbReference>
<evidence type="ECO:0000259" key="9">
    <source>
        <dbReference type="Pfam" id="PF00890"/>
    </source>
</evidence>
<feature type="non-terminal residue" evidence="10">
    <location>
        <position position="137"/>
    </location>
</feature>
<dbReference type="PANTHER" id="PTHR42716">
    <property type="entry name" value="L-ASPARTATE OXIDASE"/>
    <property type="match status" value="1"/>
</dbReference>
<dbReference type="PANTHER" id="PTHR42716:SF2">
    <property type="entry name" value="L-ASPARTATE OXIDASE, CHLOROPLASTIC"/>
    <property type="match status" value="1"/>
</dbReference>
<dbReference type="Gene3D" id="3.50.50.60">
    <property type="entry name" value="FAD/NAD(P)-binding domain"/>
    <property type="match status" value="1"/>
</dbReference>
<dbReference type="InterPro" id="IPR005288">
    <property type="entry name" value="NadB"/>
</dbReference>
<evidence type="ECO:0000313" key="10">
    <source>
        <dbReference type="EMBL" id="MFD0802811.1"/>
    </source>
</evidence>
<name>A0ABW3BHM8_9ACTN</name>
<accession>A0ABW3BHM8</accession>
<proteinExistence type="predicted"/>
<evidence type="ECO:0000256" key="1">
    <source>
        <dbReference type="ARBA" id="ARBA00001974"/>
    </source>
</evidence>
<protein>
    <recommendedName>
        <fullName evidence="2">L-aspartate oxidase</fullName>
    </recommendedName>
    <alternativeName>
        <fullName evidence="7">Quinolinate synthase B</fullName>
    </alternativeName>
</protein>
<keyword evidence="11" id="KW-1185">Reference proteome</keyword>
<comment type="function">
    <text evidence="6">Catalyzes the oxidation of L-aspartate to iminoaspartate, the first step in the de novo biosynthesis of NAD(+).</text>
</comment>
<dbReference type="EMBL" id="JBHTHR010000607">
    <property type="protein sequence ID" value="MFD0802811.1"/>
    <property type="molecule type" value="Genomic_DNA"/>
</dbReference>
<gene>
    <name evidence="10" type="ORF">ACFQZU_15990</name>
</gene>
<evidence type="ECO:0000256" key="5">
    <source>
        <dbReference type="ARBA" id="ARBA00023002"/>
    </source>
</evidence>
<dbReference type="InterPro" id="IPR036188">
    <property type="entry name" value="FAD/NAD-bd_sf"/>
</dbReference>
<dbReference type="SUPFAM" id="SSF51905">
    <property type="entry name" value="FAD/NAD(P)-binding domain"/>
    <property type="match status" value="1"/>
</dbReference>
<evidence type="ECO:0000313" key="11">
    <source>
        <dbReference type="Proteomes" id="UP001596956"/>
    </source>
</evidence>
<reference evidence="11" key="1">
    <citation type="journal article" date="2019" name="Int. J. Syst. Evol. Microbiol.">
        <title>The Global Catalogue of Microorganisms (GCM) 10K type strain sequencing project: providing services to taxonomists for standard genome sequencing and annotation.</title>
        <authorList>
            <consortium name="The Broad Institute Genomics Platform"/>
            <consortium name="The Broad Institute Genome Sequencing Center for Infectious Disease"/>
            <person name="Wu L."/>
            <person name="Ma J."/>
        </authorList>
    </citation>
    <scope>NUCLEOTIDE SEQUENCE [LARGE SCALE GENOMIC DNA]</scope>
    <source>
        <strain evidence="11">CCUG 63369</strain>
    </source>
</reference>
<evidence type="ECO:0000256" key="4">
    <source>
        <dbReference type="ARBA" id="ARBA00022827"/>
    </source>
</evidence>
<keyword evidence="3" id="KW-0285">Flavoprotein</keyword>
<keyword evidence="4" id="KW-0274">FAD</keyword>
<evidence type="ECO:0000256" key="2">
    <source>
        <dbReference type="ARBA" id="ARBA00021901"/>
    </source>
</evidence>
<comment type="catalytic activity">
    <reaction evidence="8">
        <text>L-aspartate + O2 = iminosuccinate + H2O2</text>
        <dbReference type="Rhea" id="RHEA:25876"/>
        <dbReference type="ChEBI" id="CHEBI:15379"/>
        <dbReference type="ChEBI" id="CHEBI:16240"/>
        <dbReference type="ChEBI" id="CHEBI:29991"/>
        <dbReference type="ChEBI" id="CHEBI:77875"/>
        <dbReference type="EC" id="1.4.3.16"/>
    </reaction>
    <physiologicalReaction direction="left-to-right" evidence="8">
        <dbReference type="Rhea" id="RHEA:25877"/>
    </physiologicalReaction>
</comment>
<evidence type="ECO:0000256" key="8">
    <source>
        <dbReference type="ARBA" id="ARBA00048305"/>
    </source>
</evidence>
<comment type="caution">
    <text evidence="10">The sequence shown here is derived from an EMBL/GenBank/DDBJ whole genome shotgun (WGS) entry which is preliminary data.</text>
</comment>
<evidence type="ECO:0000256" key="7">
    <source>
        <dbReference type="ARBA" id="ARBA00030386"/>
    </source>
</evidence>
<organism evidence="10 11">
    <name type="scientific">Streptomonospora algeriensis</name>
    <dbReference type="NCBI Taxonomy" id="995084"/>
    <lineage>
        <taxon>Bacteria</taxon>
        <taxon>Bacillati</taxon>
        <taxon>Actinomycetota</taxon>
        <taxon>Actinomycetes</taxon>
        <taxon>Streptosporangiales</taxon>
        <taxon>Nocardiopsidaceae</taxon>
        <taxon>Streptomonospora</taxon>
    </lineage>
</organism>
<dbReference type="Pfam" id="PF00890">
    <property type="entry name" value="FAD_binding_2"/>
    <property type="match status" value="1"/>
</dbReference>
<dbReference type="InterPro" id="IPR003953">
    <property type="entry name" value="FAD-dep_OxRdtase_2_FAD-bd"/>
</dbReference>
<evidence type="ECO:0000256" key="3">
    <source>
        <dbReference type="ARBA" id="ARBA00022630"/>
    </source>
</evidence>
<keyword evidence="5" id="KW-0560">Oxidoreductase</keyword>
<feature type="domain" description="FAD-dependent oxidoreductase 2 FAD-binding" evidence="9">
    <location>
        <begin position="24"/>
        <end position="137"/>
    </location>
</feature>